<dbReference type="InterPro" id="IPR036477">
    <property type="entry name" value="Formyl_transf_N_sf"/>
</dbReference>
<feature type="domain" description="Formyl transferase N-terminal" evidence="9">
    <location>
        <begin position="5"/>
        <end position="183"/>
    </location>
</feature>
<dbReference type="EC" id="2.1.2.9" evidence="3 8"/>
<sequence>MQKKKVIFMGTPDFSVSVLEGLINHNEVEVIAAVTQPDRPVGRKRVLTAPPVKQLAEAHNIPVYQPEKLGGSEEMTTLLGLEADILITAAYGQFVPTRLLNAPRYGAINVHASLLPKYRGGAPIHYAIWKGEQETGVSIMYMVKEMDAGDVLAQRAIPIEKTDDVGSMFDKLAVLGRELLLDTLPAIFAEEIVAVPQEKSLVTFSPTISKEEEQLNWQQTSIEIDQHVRGFRPFPSTYTWLDEQRVKIWQGKDIDFVTEKSFEPGTVVAVQDKQLIVACGEKTYYAISEWQESGKKRMTIETYLIGNAEDDIIGKQFAYKI</sequence>
<comment type="caution">
    <text evidence="11">The sequence shown here is derived from an EMBL/GenBank/DDBJ whole genome shotgun (WGS) entry which is preliminary data.</text>
</comment>
<dbReference type="SUPFAM" id="SSF50486">
    <property type="entry name" value="FMT C-terminal domain-like"/>
    <property type="match status" value="1"/>
</dbReference>
<dbReference type="Pfam" id="PF00551">
    <property type="entry name" value="Formyl_trans_N"/>
    <property type="match status" value="1"/>
</dbReference>
<gene>
    <name evidence="8" type="primary">fmt</name>
    <name evidence="11" type="ORF">GIY09_05645</name>
</gene>
<dbReference type="InterPro" id="IPR044135">
    <property type="entry name" value="Met-tRNA-FMT_C"/>
</dbReference>
<feature type="binding site" evidence="8">
    <location>
        <begin position="113"/>
        <end position="116"/>
    </location>
    <ligand>
        <name>(6S)-5,6,7,8-tetrahydrofolate</name>
        <dbReference type="ChEBI" id="CHEBI:57453"/>
    </ligand>
</feature>
<dbReference type="Pfam" id="PF02911">
    <property type="entry name" value="Formyl_trans_C"/>
    <property type="match status" value="1"/>
</dbReference>
<name>A0A6I2GC69_9LACT</name>
<evidence type="ECO:0000313" key="11">
    <source>
        <dbReference type="EMBL" id="MRI85360.1"/>
    </source>
</evidence>
<dbReference type="InterPro" id="IPR001555">
    <property type="entry name" value="GART_AS"/>
</dbReference>
<dbReference type="Gene3D" id="3.10.25.10">
    <property type="entry name" value="Formyl transferase, C-terminal domain"/>
    <property type="match status" value="1"/>
</dbReference>
<evidence type="ECO:0000256" key="8">
    <source>
        <dbReference type="HAMAP-Rule" id="MF_00182"/>
    </source>
</evidence>
<protein>
    <recommendedName>
        <fullName evidence="4 8">Methionyl-tRNA formyltransferase</fullName>
        <ecNumber evidence="3 8">2.1.2.9</ecNumber>
    </recommendedName>
</protein>
<dbReference type="FunFam" id="3.40.50.170:FF:000004">
    <property type="entry name" value="Methionyl-tRNA formyltransferase"/>
    <property type="match status" value="1"/>
</dbReference>
<dbReference type="RefSeq" id="WP_153863440.1">
    <property type="nucleotide sequence ID" value="NZ_WJQS01000004.1"/>
</dbReference>
<evidence type="ECO:0000256" key="2">
    <source>
        <dbReference type="ARBA" id="ARBA00010699"/>
    </source>
</evidence>
<dbReference type="GO" id="GO:0005829">
    <property type="term" value="C:cytosol"/>
    <property type="evidence" value="ECO:0007669"/>
    <property type="project" value="TreeGrafter"/>
</dbReference>
<keyword evidence="5 8" id="KW-0808">Transferase</keyword>
<organism evidence="11 12">
    <name type="scientific">Fundicoccus ignavus</name>
    <dbReference type="NCBI Taxonomy" id="2664442"/>
    <lineage>
        <taxon>Bacteria</taxon>
        <taxon>Bacillati</taxon>
        <taxon>Bacillota</taxon>
        <taxon>Bacilli</taxon>
        <taxon>Lactobacillales</taxon>
        <taxon>Aerococcaceae</taxon>
        <taxon>Fundicoccus</taxon>
    </lineage>
</organism>
<dbReference type="PANTHER" id="PTHR11138">
    <property type="entry name" value="METHIONYL-TRNA FORMYLTRANSFERASE"/>
    <property type="match status" value="1"/>
</dbReference>
<evidence type="ECO:0000259" key="10">
    <source>
        <dbReference type="Pfam" id="PF02911"/>
    </source>
</evidence>
<proteinExistence type="inferred from homology"/>
<evidence type="ECO:0000256" key="5">
    <source>
        <dbReference type="ARBA" id="ARBA00022679"/>
    </source>
</evidence>
<evidence type="ECO:0000256" key="7">
    <source>
        <dbReference type="ARBA" id="ARBA00048558"/>
    </source>
</evidence>
<dbReference type="EMBL" id="WJQS01000004">
    <property type="protein sequence ID" value="MRI85360.1"/>
    <property type="molecule type" value="Genomic_DNA"/>
</dbReference>
<dbReference type="Gene3D" id="3.40.50.170">
    <property type="entry name" value="Formyl transferase, N-terminal domain"/>
    <property type="match status" value="1"/>
</dbReference>
<dbReference type="NCBIfam" id="TIGR00460">
    <property type="entry name" value="fmt"/>
    <property type="match status" value="1"/>
</dbReference>
<evidence type="ECO:0000256" key="6">
    <source>
        <dbReference type="ARBA" id="ARBA00022917"/>
    </source>
</evidence>
<dbReference type="AlphaFoldDB" id="A0A6I2GC69"/>
<evidence type="ECO:0000256" key="4">
    <source>
        <dbReference type="ARBA" id="ARBA00016014"/>
    </source>
</evidence>
<comment type="similarity">
    <text evidence="2 8">Belongs to the Fmt family.</text>
</comment>
<dbReference type="InterPro" id="IPR002376">
    <property type="entry name" value="Formyl_transf_N"/>
</dbReference>
<feature type="domain" description="Formyl transferase C-terminal" evidence="10">
    <location>
        <begin position="208"/>
        <end position="306"/>
    </location>
</feature>
<dbReference type="InterPro" id="IPR041711">
    <property type="entry name" value="Met-tRNA-FMT_N"/>
</dbReference>
<keyword evidence="6 8" id="KW-0648">Protein biosynthesis</keyword>
<evidence type="ECO:0000313" key="12">
    <source>
        <dbReference type="Proteomes" id="UP000430975"/>
    </source>
</evidence>
<dbReference type="InterPro" id="IPR005793">
    <property type="entry name" value="Formyl_trans_C"/>
</dbReference>
<dbReference type="InterPro" id="IPR037022">
    <property type="entry name" value="Formyl_trans_C_sf"/>
</dbReference>
<dbReference type="CDD" id="cd08704">
    <property type="entry name" value="Met_tRNA_FMT_C"/>
    <property type="match status" value="1"/>
</dbReference>
<accession>A0A6I2GC69</accession>
<keyword evidence="12" id="KW-1185">Reference proteome</keyword>
<dbReference type="InterPro" id="IPR005794">
    <property type="entry name" value="Fmt"/>
</dbReference>
<dbReference type="SUPFAM" id="SSF53328">
    <property type="entry name" value="Formyltransferase"/>
    <property type="match status" value="1"/>
</dbReference>
<evidence type="ECO:0000256" key="3">
    <source>
        <dbReference type="ARBA" id="ARBA00012261"/>
    </source>
</evidence>
<dbReference type="PROSITE" id="PS00373">
    <property type="entry name" value="GART"/>
    <property type="match status" value="1"/>
</dbReference>
<comment type="function">
    <text evidence="1 8">Attaches a formyl group to the free amino group of methionyl-tRNA(fMet). The formyl group appears to play a dual role in the initiator identity of N-formylmethionyl-tRNA by promoting its recognition by IF2 and preventing the misappropriation of this tRNA by the elongation apparatus.</text>
</comment>
<dbReference type="InterPro" id="IPR011034">
    <property type="entry name" value="Formyl_transferase-like_C_sf"/>
</dbReference>
<reference evidence="11 12" key="1">
    <citation type="submission" date="2019-11" db="EMBL/GenBank/DDBJ databases">
        <title>Characterisation of Fundicoccus ignavus gen. nov. sp. nov., a novel genus of the family Aerococcaceae isolated from bulk tank milk.</title>
        <authorList>
            <person name="Siebert A."/>
            <person name="Huptas C."/>
            <person name="Wenning M."/>
            <person name="Scherer S."/>
            <person name="Doll E.V."/>
        </authorList>
    </citation>
    <scope>NUCLEOTIDE SEQUENCE [LARGE SCALE GENOMIC DNA]</scope>
    <source>
        <strain evidence="11 12">WS4759</strain>
    </source>
</reference>
<evidence type="ECO:0000259" key="9">
    <source>
        <dbReference type="Pfam" id="PF00551"/>
    </source>
</evidence>
<dbReference type="PANTHER" id="PTHR11138:SF5">
    <property type="entry name" value="METHIONYL-TRNA FORMYLTRANSFERASE, MITOCHONDRIAL"/>
    <property type="match status" value="1"/>
</dbReference>
<dbReference type="CDD" id="cd08646">
    <property type="entry name" value="FMT_core_Met-tRNA-FMT_N"/>
    <property type="match status" value="1"/>
</dbReference>
<evidence type="ECO:0000256" key="1">
    <source>
        <dbReference type="ARBA" id="ARBA00002606"/>
    </source>
</evidence>
<dbReference type="Proteomes" id="UP000430975">
    <property type="component" value="Unassembled WGS sequence"/>
</dbReference>
<dbReference type="GO" id="GO:0004479">
    <property type="term" value="F:methionyl-tRNA formyltransferase activity"/>
    <property type="evidence" value="ECO:0007669"/>
    <property type="project" value="UniProtKB-UniRule"/>
</dbReference>
<comment type="catalytic activity">
    <reaction evidence="7 8">
        <text>L-methionyl-tRNA(fMet) + (6R)-10-formyltetrahydrofolate = N-formyl-L-methionyl-tRNA(fMet) + (6S)-5,6,7,8-tetrahydrofolate + H(+)</text>
        <dbReference type="Rhea" id="RHEA:24380"/>
        <dbReference type="Rhea" id="RHEA-COMP:9952"/>
        <dbReference type="Rhea" id="RHEA-COMP:9953"/>
        <dbReference type="ChEBI" id="CHEBI:15378"/>
        <dbReference type="ChEBI" id="CHEBI:57453"/>
        <dbReference type="ChEBI" id="CHEBI:78530"/>
        <dbReference type="ChEBI" id="CHEBI:78844"/>
        <dbReference type="ChEBI" id="CHEBI:195366"/>
        <dbReference type="EC" id="2.1.2.9"/>
    </reaction>
</comment>
<dbReference type="HAMAP" id="MF_00182">
    <property type="entry name" value="Formyl_trans"/>
    <property type="match status" value="1"/>
</dbReference>